<dbReference type="InterPro" id="IPR007694">
    <property type="entry name" value="DNA_helicase_DnaB-like_C"/>
</dbReference>
<accession>A0A918ZGD2</accession>
<feature type="compositionally biased region" description="Low complexity" evidence="1">
    <location>
        <begin position="107"/>
        <end position="123"/>
    </location>
</feature>
<name>A0A918ZGD2_9ACTN</name>
<dbReference type="PANTHER" id="PTHR30153:SF2">
    <property type="entry name" value="REPLICATIVE DNA HELICASE"/>
    <property type="match status" value="1"/>
</dbReference>
<dbReference type="GO" id="GO:0005524">
    <property type="term" value="F:ATP binding"/>
    <property type="evidence" value="ECO:0007669"/>
    <property type="project" value="InterPro"/>
</dbReference>
<organism evidence="3 4">
    <name type="scientific">Streptomyces capitiformicae</name>
    <dbReference type="NCBI Taxonomy" id="2014920"/>
    <lineage>
        <taxon>Bacteria</taxon>
        <taxon>Bacillati</taxon>
        <taxon>Actinomycetota</taxon>
        <taxon>Actinomycetes</taxon>
        <taxon>Kitasatosporales</taxon>
        <taxon>Streptomycetaceae</taxon>
        <taxon>Streptomyces</taxon>
    </lineage>
</organism>
<comment type="caution">
    <text evidence="3">The sequence shown here is derived from an EMBL/GenBank/DDBJ whole genome shotgun (WGS) entry which is preliminary data.</text>
</comment>
<dbReference type="Gene3D" id="3.40.50.300">
    <property type="entry name" value="P-loop containing nucleotide triphosphate hydrolases"/>
    <property type="match status" value="1"/>
</dbReference>
<gene>
    <name evidence="3" type="ORF">GCM10017771_73790</name>
</gene>
<dbReference type="NCBIfam" id="TIGR01552">
    <property type="entry name" value="phd_fam"/>
    <property type="match status" value="1"/>
</dbReference>
<feature type="region of interest" description="Disordered" evidence="1">
    <location>
        <begin position="490"/>
        <end position="543"/>
    </location>
</feature>
<dbReference type="SUPFAM" id="SSF52540">
    <property type="entry name" value="P-loop containing nucleoside triphosphate hydrolases"/>
    <property type="match status" value="1"/>
</dbReference>
<dbReference type="PROSITE" id="PS51199">
    <property type="entry name" value="SF4_HELICASE"/>
    <property type="match status" value="1"/>
</dbReference>
<feature type="compositionally biased region" description="Acidic residues" evidence="1">
    <location>
        <begin position="519"/>
        <end position="540"/>
    </location>
</feature>
<dbReference type="GO" id="GO:0003678">
    <property type="term" value="F:DNA helicase activity"/>
    <property type="evidence" value="ECO:0007669"/>
    <property type="project" value="InterPro"/>
</dbReference>
<sequence>MSQSPQEEGAINATTARNKLYALVKLVEEEGRATVITKHKVRALLAPLDRFPAARKTDAFPAHVLSTAQRDFGDLVTLAAQGQPQVLLRNTTPVAVLLPADSSSDALSSDMAAHPGAATAGGAVNSQGNQDRGSTPRRLATLGDAIGSVLTDAPAGGPTFGLPGLDTATGGLQRGKLTLVAARPSVGGSLLGLAAARKTALVDHDMVLYAASGPNRDDIFRRIISAETGGEYARLKQGRLTEHEQKVAHQLVQAGDLLMIDDGSDLTAEDIRETAPHMEGLALVVVDRLQAAHSARLPLSGDRLPEASQVLATLARTLHVPVLAIVDSDDPALLGLLDADVTLTLSPTEHPAKVQVTVAERDFGTIGSAYLQPDLIHARFLDAGAAPLDHADSPAGPGLSTAAGGTAALELAEAALPYTSGGHQGIPSALTHELAAWRTAVAGGDQEALKEILPSLLQAAATVTEMPDTHEGHRLAAALRYYGTPVSADAADTTQSAGQATAADAPVQAPADKGQAQDDVAENEEDDEDGLAPGDEEDEPEGHVFPALKILKDAVGRSKMHPIKVIRKEERDSGPWPLITEHMDGEPRWVHPDVTATRVPHIRANGKRVRRDKIDVPDSFGEGVLCLIDRNGSFPSACSAVPLAPNKLLHTGPLDAYDKAGAGIYLIDIPEWNRTDMPHPLGRIIDRPDENGRVWVTTPHIKQLVRLVRDNHIGAMPTIYDSWTGKANESLFKPFYEATRKARIELVQVGGDPYKAYKTRLSIALRLLWPKRPAQRSPFWRPDWRMSIVAEASVRHWTVAFKAVQEGHTLVALRNVDQAIFWTPPGTPPSTYRIGTGFGEVKRKFVQSGETILEGDD</sequence>
<evidence type="ECO:0000256" key="1">
    <source>
        <dbReference type="SAM" id="MobiDB-lite"/>
    </source>
</evidence>
<evidence type="ECO:0000259" key="2">
    <source>
        <dbReference type="PROSITE" id="PS51199"/>
    </source>
</evidence>
<dbReference type="EMBL" id="BNAT01000036">
    <property type="protein sequence ID" value="GHE51527.1"/>
    <property type="molecule type" value="Genomic_DNA"/>
</dbReference>
<feature type="domain" description="SF4 helicase" evidence="2">
    <location>
        <begin position="151"/>
        <end position="364"/>
    </location>
</feature>
<reference evidence="3" key="2">
    <citation type="submission" date="2020-09" db="EMBL/GenBank/DDBJ databases">
        <authorList>
            <person name="Sun Q."/>
            <person name="Zhou Y."/>
        </authorList>
    </citation>
    <scope>NUCLEOTIDE SEQUENCE</scope>
    <source>
        <strain evidence="3">CGMCC 4.7403</strain>
    </source>
</reference>
<evidence type="ECO:0000313" key="4">
    <source>
        <dbReference type="Proteomes" id="UP000603227"/>
    </source>
</evidence>
<feature type="compositionally biased region" description="Polar residues" evidence="1">
    <location>
        <begin position="124"/>
        <end position="133"/>
    </location>
</feature>
<dbReference type="Proteomes" id="UP000603227">
    <property type="component" value="Unassembled WGS sequence"/>
</dbReference>
<feature type="compositionally biased region" description="Low complexity" evidence="1">
    <location>
        <begin position="497"/>
        <end position="512"/>
    </location>
</feature>
<dbReference type="Pfam" id="PF03796">
    <property type="entry name" value="DnaB_C"/>
    <property type="match status" value="1"/>
</dbReference>
<reference evidence="3" key="1">
    <citation type="journal article" date="2014" name="Int. J. Syst. Evol. Microbiol.">
        <title>Complete genome sequence of Corynebacterium casei LMG S-19264T (=DSM 44701T), isolated from a smear-ripened cheese.</title>
        <authorList>
            <consortium name="US DOE Joint Genome Institute (JGI-PGF)"/>
            <person name="Walter F."/>
            <person name="Albersmeier A."/>
            <person name="Kalinowski J."/>
            <person name="Ruckert C."/>
        </authorList>
    </citation>
    <scope>NUCLEOTIDE SEQUENCE</scope>
    <source>
        <strain evidence="3">CGMCC 4.7403</strain>
    </source>
</reference>
<evidence type="ECO:0000313" key="3">
    <source>
        <dbReference type="EMBL" id="GHE51527.1"/>
    </source>
</evidence>
<dbReference type="InterPro" id="IPR027417">
    <property type="entry name" value="P-loop_NTPase"/>
</dbReference>
<proteinExistence type="predicted"/>
<dbReference type="PANTHER" id="PTHR30153">
    <property type="entry name" value="REPLICATIVE DNA HELICASE DNAB"/>
    <property type="match status" value="1"/>
</dbReference>
<keyword evidence="4" id="KW-1185">Reference proteome</keyword>
<dbReference type="RefSeq" id="WP_229914278.1">
    <property type="nucleotide sequence ID" value="NZ_BNAT01000036.1"/>
</dbReference>
<dbReference type="GO" id="GO:0005829">
    <property type="term" value="C:cytosol"/>
    <property type="evidence" value="ECO:0007669"/>
    <property type="project" value="TreeGrafter"/>
</dbReference>
<dbReference type="GO" id="GO:0006260">
    <property type="term" value="P:DNA replication"/>
    <property type="evidence" value="ECO:0007669"/>
    <property type="project" value="InterPro"/>
</dbReference>
<protein>
    <recommendedName>
        <fullName evidence="2">SF4 helicase domain-containing protein</fullName>
    </recommendedName>
</protein>
<feature type="region of interest" description="Disordered" evidence="1">
    <location>
        <begin position="107"/>
        <end position="137"/>
    </location>
</feature>
<dbReference type="AlphaFoldDB" id="A0A918ZGD2"/>